<evidence type="ECO:0000313" key="4">
    <source>
        <dbReference type="Proteomes" id="UP000283895"/>
    </source>
</evidence>
<organism evidence="3 4">
    <name type="scientific">Cytospora schulzeri</name>
    <dbReference type="NCBI Taxonomy" id="448051"/>
    <lineage>
        <taxon>Eukaryota</taxon>
        <taxon>Fungi</taxon>
        <taxon>Dikarya</taxon>
        <taxon>Ascomycota</taxon>
        <taxon>Pezizomycotina</taxon>
        <taxon>Sordariomycetes</taxon>
        <taxon>Sordariomycetidae</taxon>
        <taxon>Diaporthales</taxon>
        <taxon>Cytosporaceae</taxon>
        <taxon>Cytospora</taxon>
    </lineage>
</organism>
<dbReference type="Proteomes" id="UP000283895">
    <property type="component" value="Unassembled WGS sequence"/>
</dbReference>
<feature type="region of interest" description="Disordered" evidence="2">
    <location>
        <begin position="129"/>
        <end position="161"/>
    </location>
</feature>
<dbReference type="EMBL" id="LKEA01000025">
    <property type="protein sequence ID" value="ROV98779.1"/>
    <property type="molecule type" value="Genomic_DNA"/>
</dbReference>
<gene>
    <name evidence="3" type="ORF">VMCG_06789</name>
</gene>
<dbReference type="STRING" id="356882.A0A423W607"/>
<evidence type="ECO:0000313" key="3">
    <source>
        <dbReference type="EMBL" id="ROV98779.1"/>
    </source>
</evidence>
<comment type="caution">
    <text evidence="3">The sequence shown here is derived from an EMBL/GenBank/DDBJ whole genome shotgun (WGS) entry which is preliminary data.</text>
</comment>
<accession>A0A423W607</accession>
<feature type="coiled-coil region" evidence="1">
    <location>
        <begin position="93"/>
        <end position="120"/>
    </location>
</feature>
<evidence type="ECO:0008006" key="5">
    <source>
        <dbReference type="Google" id="ProtNLM"/>
    </source>
</evidence>
<reference evidence="3 4" key="1">
    <citation type="submission" date="2015-09" db="EMBL/GenBank/DDBJ databases">
        <title>Host preference determinants of Valsa canker pathogens revealed by comparative genomics.</title>
        <authorList>
            <person name="Yin Z."/>
            <person name="Huang L."/>
        </authorList>
    </citation>
    <scope>NUCLEOTIDE SEQUENCE [LARGE SCALE GENOMIC DNA]</scope>
    <source>
        <strain evidence="3 4">03-1</strain>
    </source>
</reference>
<name>A0A423W607_9PEZI</name>
<dbReference type="AlphaFoldDB" id="A0A423W607"/>
<feature type="compositionally biased region" description="Acidic residues" evidence="2">
    <location>
        <begin position="374"/>
        <end position="388"/>
    </location>
</feature>
<keyword evidence="4" id="KW-1185">Reference proteome</keyword>
<dbReference type="OrthoDB" id="5324651at2759"/>
<protein>
    <recommendedName>
        <fullName evidence="5">Ubiquinol-cytochrome-c reductase cytochrome c1</fullName>
    </recommendedName>
</protein>
<proteinExistence type="predicted"/>
<sequence>MASTSVSDDRLVYTTFNDIFKGQDAYMRKRKSVQRLVEQHRKRAGVAQLINKYGLGPLVDKVRCLLTEGIFESTLCAKKKFPELFEVSSAQSAERAASEAAAAAQQAQTLEEAAEEALEYDVGSCGGDSGIDNESPVESPVSKPPKREVPAPTPARPENPTTAIQVPSLFPMYLPFATGHRILVRTQLILETACFRFASETIPEVCAQRSWDCPEATELNVIVWQLLKQKASLHKLQAAATATAAAGGAAPQGLMMLANSMVRLRHATVHRGRLTAKVLEKLLVDAEALAARLNDKEATAALARTRRGVQENVVEMENNKSMLETSLRRTLDDIAAQRAELDRLEKAAVVDVLRADAEYQGFIGMHLEQSLEQGDGEMSDVGDGEDDGPGQSEGSASGSGDGNVDELRGGCETEGGDEWFEDAQEIDPGVCLVFEIPGVGT</sequence>
<keyword evidence="1" id="KW-0175">Coiled coil</keyword>
<evidence type="ECO:0000256" key="2">
    <source>
        <dbReference type="SAM" id="MobiDB-lite"/>
    </source>
</evidence>
<evidence type="ECO:0000256" key="1">
    <source>
        <dbReference type="SAM" id="Coils"/>
    </source>
</evidence>
<feature type="region of interest" description="Disordered" evidence="2">
    <location>
        <begin position="374"/>
        <end position="422"/>
    </location>
</feature>